<reference evidence="10 11" key="1">
    <citation type="submission" date="2015-07" db="EMBL/GenBank/DDBJ databases">
        <authorList>
            <person name="Noorani M."/>
        </authorList>
    </citation>
    <scope>NUCLEOTIDE SEQUENCE [LARGE SCALE GENOMIC DNA]</scope>
    <source>
        <strain evidence="10">BBA 69670</strain>
    </source>
</reference>
<evidence type="ECO:0000256" key="7">
    <source>
        <dbReference type="ARBA" id="ARBA00034808"/>
    </source>
</evidence>
<dbReference type="SUPFAM" id="SSF52540">
    <property type="entry name" value="P-loop containing nucleoside triphosphate hydrolases"/>
    <property type="match status" value="1"/>
</dbReference>
<dbReference type="InterPro" id="IPR014001">
    <property type="entry name" value="Helicase_ATP-bd"/>
</dbReference>
<proteinExistence type="inferred from homology"/>
<evidence type="ECO:0000256" key="6">
    <source>
        <dbReference type="ARBA" id="ARBA00034617"/>
    </source>
</evidence>
<dbReference type="Gene3D" id="3.40.50.300">
    <property type="entry name" value="P-loop containing nucleotide triphosphate hydrolases"/>
    <property type="match status" value="2"/>
</dbReference>
<dbReference type="PANTHER" id="PTHR13710">
    <property type="entry name" value="DNA HELICASE RECQ FAMILY MEMBER"/>
    <property type="match status" value="1"/>
</dbReference>
<keyword evidence="10" id="KW-0347">Helicase</keyword>
<evidence type="ECO:0000256" key="4">
    <source>
        <dbReference type="ARBA" id="ARBA00023125"/>
    </source>
</evidence>
<dbReference type="InterPro" id="IPR027417">
    <property type="entry name" value="P-loop_NTPase"/>
</dbReference>
<dbReference type="EMBL" id="CYGV01000018">
    <property type="protein sequence ID" value="CUA67133.1"/>
    <property type="molecule type" value="Genomic_DNA"/>
</dbReference>
<gene>
    <name evidence="10" type="ORF">RSOLAG22IIIB_13266</name>
</gene>
<evidence type="ECO:0000256" key="2">
    <source>
        <dbReference type="ARBA" id="ARBA00022741"/>
    </source>
</evidence>
<dbReference type="InterPro" id="IPR001650">
    <property type="entry name" value="Helicase_C-like"/>
</dbReference>
<feature type="domain" description="Helicase C-terminal" evidence="9">
    <location>
        <begin position="178"/>
        <end position="330"/>
    </location>
</feature>
<evidence type="ECO:0000313" key="10">
    <source>
        <dbReference type="EMBL" id="CUA67133.1"/>
    </source>
</evidence>
<dbReference type="EC" id="5.6.2.4" evidence="7"/>
<keyword evidence="11" id="KW-1185">Reference proteome</keyword>
<accession>A0A0K6FLU9</accession>
<dbReference type="Proteomes" id="UP000044841">
    <property type="component" value="Unassembled WGS sequence"/>
</dbReference>
<dbReference type="GO" id="GO:0005737">
    <property type="term" value="C:cytoplasm"/>
    <property type="evidence" value="ECO:0007669"/>
    <property type="project" value="TreeGrafter"/>
</dbReference>
<dbReference type="PROSITE" id="PS51192">
    <property type="entry name" value="HELICASE_ATP_BIND_1"/>
    <property type="match status" value="1"/>
</dbReference>
<evidence type="ECO:0000256" key="3">
    <source>
        <dbReference type="ARBA" id="ARBA00022840"/>
    </source>
</evidence>
<dbReference type="Pfam" id="PF00271">
    <property type="entry name" value="Helicase_C"/>
    <property type="match status" value="1"/>
</dbReference>
<dbReference type="GO" id="GO:0000724">
    <property type="term" value="P:double-strand break repair via homologous recombination"/>
    <property type="evidence" value="ECO:0007669"/>
    <property type="project" value="TreeGrafter"/>
</dbReference>
<comment type="similarity">
    <text evidence="1">Belongs to the helicase family. RecQ subfamily.</text>
</comment>
<keyword evidence="2" id="KW-0547">Nucleotide-binding</keyword>
<evidence type="ECO:0000259" key="8">
    <source>
        <dbReference type="PROSITE" id="PS51192"/>
    </source>
</evidence>
<comment type="catalytic activity">
    <reaction evidence="6">
        <text>Couples ATP hydrolysis with the unwinding of duplex DNA by translocating in the 3'-5' direction.</text>
        <dbReference type="EC" id="5.6.2.4"/>
    </reaction>
</comment>
<dbReference type="GO" id="GO:0005694">
    <property type="term" value="C:chromosome"/>
    <property type="evidence" value="ECO:0007669"/>
    <property type="project" value="TreeGrafter"/>
</dbReference>
<evidence type="ECO:0000256" key="1">
    <source>
        <dbReference type="ARBA" id="ARBA00005446"/>
    </source>
</evidence>
<dbReference type="AlphaFoldDB" id="A0A0K6FLU9"/>
<evidence type="ECO:0000256" key="5">
    <source>
        <dbReference type="ARBA" id="ARBA00023235"/>
    </source>
</evidence>
<keyword evidence="10" id="KW-0378">Hydrolase</keyword>
<evidence type="ECO:0000313" key="11">
    <source>
        <dbReference type="Proteomes" id="UP000044841"/>
    </source>
</evidence>
<dbReference type="InterPro" id="IPR011545">
    <property type="entry name" value="DEAD/DEAH_box_helicase_dom"/>
</dbReference>
<organism evidence="10 11">
    <name type="scientific">Rhizoctonia solani</name>
    <dbReference type="NCBI Taxonomy" id="456999"/>
    <lineage>
        <taxon>Eukaryota</taxon>
        <taxon>Fungi</taxon>
        <taxon>Dikarya</taxon>
        <taxon>Basidiomycota</taxon>
        <taxon>Agaricomycotina</taxon>
        <taxon>Agaricomycetes</taxon>
        <taxon>Cantharellales</taxon>
        <taxon>Ceratobasidiaceae</taxon>
        <taxon>Rhizoctonia</taxon>
    </lineage>
</organism>
<dbReference type="SMART" id="SM00490">
    <property type="entry name" value="HELICc"/>
    <property type="match status" value="1"/>
</dbReference>
<dbReference type="SMART" id="SM00487">
    <property type="entry name" value="DEXDc"/>
    <property type="match status" value="1"/>
</dbReference>
<keyword evidence="3" id="KW-0067">ATP-binding</keyword>
<dbReference type="GO" id="GO:0003677">
    <property type="term" value="F:DNA binding"/>
    <property type="evidence" value="ECO:0007669"/>
    <property type="project" value="UniProtKB-KW"/>
</dbReference>
<evidence type="ECO:0000259" key="9">
    <source>
        <dbReference type="PROSITE" id="PS51194"/>
    </source>
</evidence>
<protein>
    <recommendedName>
        <fullName evidence="7">DNA 3'-5' helicase</fullName>
        <ecNumber evidence="7">5.6.2.4</ecNumber>
    </recommendedName>
</protein>
<dbReference type="PROSITE" id="PS51194">
    <property type="entry name" value="HELICASE_CTER"/>
    <property type="match status" value="1"/>
</dbReference>
<dbReference type="GO" id="GO:0043138">
    <property type="term" value="F:3'-5' DNA helicase activity"/>
    <property type="evidence" value="ECO:0007669"/>
    <property type="project" value="UniProtKB-EC"/>
</dbReference>
<dbReference type="PANTHER" id="PTHR13710:SF105">
    <property type="entry name" value="ATP-DEPENDENT DNA HELICASE Q1"/>
    <property type="match status" value="1"/>
</dbReference>
<keyword evidence="4" id="KW-0238">DNA-binding</keyword>
<feature type="domain" description="Helicase ATP-binding" evidence="8">
    <location>
        <begin position="1"/>
        <end position="169"/>
    </location>
</feature>
<dbReference type="Pfam" id="PF00270">
    <property type="entry name" value="DEAD"/>
    <property type="match status" value="1"/>
</dbReference>
<dbReference type="GO" id="GO:0009378">
    <property type="term" value="F:four-way junction helicase activity"/>
    <property type="evidence" value="ECO:0007669"/>
    <property type="project" value="TreeGrafter"/>
</dbReference>
<keyword evidence="5" id="KW-0413">Isomerase</keyword>
<name>A0A0K6FLU9_9AGAM</name>
<dbReference type="GO" id="GO:0005524">
    <property type="term" value="F:ATP binding"/>
    <property type="evidence" value="ECO:0007669"/>
    <property type="project" value="UniProtKB-KW"/>
</dbReference>
<sequence length="353" mass="39597">MLAGHDTLTIAGTGSGKTLPFVMPAFVLEKAIIFILAPLNYIQEQQVKDFESMGLSAVCVNQNTNWKAVRKDILRGKYQVVISSPKAFLDVDKLRGVLLSEELADYRKFIIVDEAHVIQTWGNEFRVAYSRVGDLRAALHGVPFSAATAIATEEIKNAIITSLHLVYRMTGSAKSYKEITHLFPDPANIKKTIIFVDRVEPAKYLVQELCQYLKLTGNDKYRVRAYFANRAESGKENAAEAFQAGQCDILVTTEAPTMGCDFPEVELVIQYTAPDSIVTHCQRTGRGARRPNIRCRAIMMITASDYERAMELYGKARVHEGKPDDFLDPNARRTSFWATSKSKMGMIRMTRPK</sequence>